<dbReference type="Gene3D" id="1.10.287.1060">
    <property type="entry name" value="ESAT-6-like"/>
    <property type="match status" value="1"/>
</dbReference>
<name>A0A0J9BDF2_9FIRM</name>
<dbReference type="InterPro" id="IPR010310">
    <property type="entry name" value="T7SS_ESAT-6-like"/>
</dbReference>
<comment type="caution">
    <text evidence="3">The sequence shown here is derived from an EMBL/GenBank/DDBJ whole genome shotgun (WGS) entry which is preliminary data.</text>
</comment>
<dbReference type="SUPFAM" id="SSF140453">
    <property type="entry name" value="EsxAB dimer-like"/>
    <property type="match status" value="1"/>
</dbReference>
<dbReference type="AlphaFoldDB" id="A0A0J9BDF2"/>
<dbReference type="OrthoDB" id="9928110at2"/>
<dbReference type="EMBL" id="ADLK01000060">
    <property type="protein sequence ID" value="KMW10434.1"/>
    <property type="molecule type" value="Genomic_DNA"/>
</dbReference>
<dbReference type="InterPro" id="IPR036689">
    <property type="entry name" value="ESAT-6-like_sf"/>
</dbReference>
<dbReference type="GeneID" id="93166090"/>
<feature type="region of interest" description="Disordered" evidence="2">
    <location>
        <begin position="1"/>
        <end position="20"/>
    </location>
</feature>
<dbReference type="PATRIC" id="fig|742734.4.peg.5974"/>
<dbReference type="RefSeq" id="WP_048931309.1">
    <property type="nucleotide sequence ID" value="NZ_KQ235888.1"/>
</dbReference>
<organism evidence="3 4">
    <name type="scientific">[Clostridium] citroniae WAL-19142</name>
    <dbReference type="NCBI Taxonomy" id="742734"/>
    <lineage>
        <taxon>Bacteria</taxon>
        <taxon>Bacillati</taxon>
        <taxon>Bacillota</taxon>
        <taxon>Clostridia</taxon>
        <taxon>Lachnospirales</taxon>
        <taxon>Lachnospiraceae</taxon>
        <taxon>Enterocloster</taxon>
    </lineage>
</organism>
<dbReference type="NCBIfam" id="TIGR03930">
    <property type="entry name" value="WXG100_ESAT6"/>
    <property type="match status" value="1"/>
</dbReference>
<proteinExistence type="inferred from homology"/>
<evidence type="ECO:0000313" key="3">
    <source>
        <dbReference type="EMBL" id="KMW10434.1"/>
    </source>
</evidence>
<protein>
    <recommendedName>
        <fullName evidence="1">ESAT-6-like protein</fullName>
    </recommendedName>
</protein>
<accession>A0A0J9BDF2</accession>
<sequence>MAGNKMEIDPQTLRSTAKKVENSAADVKKELKRFQAVIEGLGSTWSSEVKDRFLQNYQKDRAALAEMADQYAETAEGLLWIADELEQAEEEISSQIQAAAKG</sequence>
<dbReference type="Proteomes" id="UP000037392">
    <property type="component" value="Unassembled WGS sequence"/>
</dbReference>
<evidence type="ECO:0000256" key="1">
    <source>
        <dbReference type="RuleBase" id="RU362001"/>
    </source>
</evidence>
<comment type="similarity">
    <text evidence="1">Belongs to the WXG100 family.</text>
</comment>
<evidence type="ECO:0000313" key="4">
    <source>
        <dbReference type="Proteomes" id="UP000037392"/>
    </source>
</evidence>
<reference evidence="3 4" key="1">
    <citation type="submission" date="2011-04" db="EMBL/GenBank/DDBJ databases">
        <title>The Genome Sequence of Clostridium citroniae WAL-19142.</title>
        <authorList>
            <consortium name="The Broad Institute Genome Sequencing Platform"/>
            <person name="Earl A."/>
            <person name="Ward D."/>
            <person name="Feldgarden M."/>
            <person name="Gevers D."/>
            <person name="Warren Y.A."/>
            <person name="Tyrrell K.L."/>
            <person name="Citron D.M."/>
            <person name="Goldstein E.J."/>
            <person name="Daigneault M."/>
            <person name="Allen-Vercoe E."/>
            <person name="Young S.K."/>
            <person name="Zeng Q."/>
            <person name="Gargeya S."/>
            <person name="Fitzgerald M."/>
            <person name="Haas B."/>
            <person name="Abouelleil A."/>
            <person name="Alvarado L."/>
            <person name="Arachchi H.M."/>
            <person name="Berlin A."/>
            <person name="Brown A."/>
            <person name="Chapman S.B."/>
            <person name="Chen Z."/>
            <person name="Dunbar C."/>
            <person name="Freedman E."/>
            <person name="Gearin G."/>
            <person name="Gellesch M."/>
            <person name="Goldberg J."/>
            <person name="Griggs A."/>
            <person name="Gujja S."/>
            <person name="Heilman E.R."/>
            <person name="Heiman D."/>
            <person name="Howarth C."/>
            <person name="Larson L."/>
            <person name="Lui A."/>
            <person name="MacDonald P.J."/>
            <person name="Mehta T."/>
            <person name="Montmayeur A."/>
            <person name="Murphy C."/>
            <person name="Neiman D."/>
            <person name="Pearson M."/>
            <person name="Priest M."/>
            <person name="Roberts A."/>
            <person name="Saif S."/>
            <person name="Shea T."/>
            <person name="Shenoy N."/>
            <person name="Sisk P."/>
            <person name="Stolte C."/>
            <person name="Sykes S."/>
            <person name="White J."/>
            <person name="Yandava C."/>
            <person name="Wortman J."/>
            <person name="Nusbaum C."/>
            <person name="Birren B."/>
        </authorList>
    </citation>
    <scope>NUCLEOTIDE SEQUENCE [LARGE SCALE GENOMIC DNA]</scope>
    <source>
        <strain evidence="3 4">WAL-19142</strain>
    </source>
</reference>
<gene>
    <name evidence="3" type="ORF">HMPREF9470_05576</name>
</gene>
<evidence type="ECO:0000256" key="2">
    <source>
        <dbReference type="SAM" id="MobiDB-lite"/>
    </source>
</evidence>
<dbReference type="Pfam" id="PF06013">
    <property type="entry name" value="WXG100"/>
    <property type="match status" value="1"/>
</dbReference>